<comment type="caution">
    <text evidence="1">The sequence shown here is derived from an EMBL/GenBank/DDBJ whole genome shotgun (WGS) entry which is preliminary data.</text>
</comment>
<sequence length="100" mass="11535">MGQCPPTCFRDQYVTGIIPFLFKTHTWKSQDSFGIDESLEDQEGHERPSAIDDNTLRGNIEAKACKTIQEVIEQLKIHHSTVILHQMKELKKLEKRRPSS</sequence>
<dbReference type="Proteomes" id="UP000886998">
    <property type="component" value="Unassembled WGS sequence"/>
</dbReference>
<keyword evidence="2" id="KW-1185">Reference proteome</keyword>
<proteinExistence type="predicted"/>
<protein>
    <submittedName>
        <fullName evidence="1">Uncharacterized protein</fullName>
    </submittedName>
</protein>
<name>A0A8X6XHA9_9ARAC</name>
<evidence type="ECO:0000313" key="2">
    <source>
        <dbReference type="Proteomes" id="UP000886998"/>
    </source>
</evidence>
<accession>A0A8X6XHA9</accession>
<evidence type="ECO:0000313" key="1">
    <source>
        <dbReference type="EMBL" id="GFY53263.1"/>
    </source>
</evidence>
<dbReference type="EMBL" id="BMAV01009179">
    <property type="protein sequence ID" value="GFY53263.1"/>
    <property type="molecule type" value="Genomic_DNA"/>
</dbReference>
<organism evidence="1 2">
    <name type="scientific">Trichonephila inaurata madagascariensis</name>
    <dbReference type="NCBI Taxonomy" id="2747483"/>
    <lineage>
        <taxon>Eukaryota</taxon>
        <taxon>Metazoa</taxon>
        <taxon>Ecdysozoa</taxon>
        <taxon>Arthropoda</taxon>
        <taxon>Chelicerata</taxon>
        <taxon>Arachnida</taxon>
        <taxon>Araneae</taxon>
        <taxon>Araneomorphae</taxon>
        <taxon>Entelegynae</taxon>
        <taxon>Araneoidea</taxon>
        <taxon>Nephilidae</taxon>
        <taxon>Trichonephila</taxon>
        <taxon>Trichonephila inaurata</taxon>
    </lineage>
</organism>
<reference evidence="1" key="1">
    <citation type="submission" date="2020-08" db="EMBL/GenBank/DDBJ databases">
        <title>Multicomponent nature underlies the extraordinary mechanical properties of spider dragline silk.</title>
        <authorList>
            <person name="Kono N."/>
            <person name="Nakamura H."/>
            <person name="Mori M."/>
            <person name="Yoshida Y."/>
            <person name="Ohtoshi R."/>
            <person name="Malay A.D."/>
            <person name="Moran D.A.P."/>
            <person name="Tomita M."/>
            <person name="Numata K."/>
            <person name="Arakawa K."/>
        </authorList>
    </citation>
    <scope>NUCLEOTIDE SEQUENCE</scope>
</reference>
<gene>
    <name evidence="1" type="ORF">TNIN_399831</name>
</gene>
<dbReference type="AlphaFoldDB" id="A0A8X6XHA9"/>
<dbReference type="OrthoDB" id="7552475at2759"/>